<reference evidence="2" key="1">
    <citation type="journal article" date="2017" name="Med. Chem. Commun.">
        <title>Nonomuraea sp. ATCC 55076 harbours the largest actinomycete chromosome to date and the kistamicin biosynthetic gene cluster.</title>
        <authorList>
            <person name="Nazari B."/>
            <person name="Forneris C.C."/>
            <person name="Gibson M.I."/>
            <person name="Moon K."/>
            <person name="Schramma K.R."/>
            <person name="Seyedsayamdost M.R."/>
        </authorList>
    </citation>
    <scope>NUCLEOTIDE SEQUENCE [LARGE SCALE GENOMIC DNA]</scope>
    <source>
        <strain evidence="2">ATCC 55076</strain>
    </source>
</reference>
<organism evidence="1 2">
    <name type="scientific">[Actinomadura] parvosata subsp. kistnae</name>
    <dbReference type="NCBI Taxonomy" id="1909395"/>
    <lineage>
        <taxon>Bacteria</taxon>
        <taxon>Bacillati</taxon>
        <taxon>Actinomycetota</taxon>
        <taxon>Actinomycetes</taxon>
        <taxon>Streptosporangiales</taxon>
        <taxon>Streptosporangiaceae</taxon>
        <taxon>Nonomuraea</taxon>
    </lineage>
</organism>
<evidence type="ECO:0000313" key="2">
    <source>
        <dbReference type="Proteomes" id="UP000190797"/>
    </source>
</evidence>
<dbReference type="OrthoDB" id="9807853at2"/>
<sequence>MQDAILRMLAERVGEPIGAREMRIAVGSSAGTVGRALAALQADGLIVREGKGKGTRYQLARQ</sequence>
<keyword evidence="2" id="KW-1185">Reference proteome</keyword>
<accession>A0A1U9ZXX4</accession>
<protein>
    <recommendedName>
        <fullName evidence="3">Transcriptional regulator</fullName>
    </recommendedName>
</protein>
<dbReference type="InterPro" id="IPR036390">
    <property type="entry name" value="WH_DNA-bd_sf"/>
</dbReference>
<dbReference type="SUPFAM" id="SSF46785">
    <property type="entry name" value="Winged helix' DNA-binding domain"/>
    <property type="match status" value="1"/>
</dbReference>
<dbReference type="Gene3D" id="1.10.10.10">
    <property type="entry name" value="Winged helix-like DNA-binding domain superfamily/Winged helix DNA-binding domain"/>
    <property type="match status" value="1"/>
</dbReference>
<evidence type="ECO:0000313" key="1">
    <source>
        <dbReference type="EMBL" id="AQZ62798.1"/>
    </source>
</evidence>
<dbReference type="Proteomes" id="UP000190797">
    <property type="component" value="Chromosome"/>
</dbReference>
<proteinExistence type="predicted"/>
<dbReference type="KEGG" id="noa:BKM31_16215"/>
<evidence type="ECO:0008006" key="3">
    <source>
        <dbReference type="Google" id="ProtNLM"/>
    </source>
</evidence>
<gene>
    <name evidence="1" type="ORF">BKM31_16215</name>
</gene>
<dbReference type="InterPro" id="IPR036388">
    <property type="entry name" value="WH-like_DNA-bd_sf"/>
</dbReference>
<name>A0A1U9ZXX4_9ACTN</name>
<dbReference type="RefSeq" id="WP_080038981.1">
    <property type="nucleotide sequence ID" value="NZ_CP017717.1"/>
</dbReference>
<dbReference type="AlphaFoldDB" id="A0A1U9ZXX4"/>
<dbReference type="EMBL" id="CP017717">
    <property type="protein sequence ID" value="AQZ62798.1"/>
    <property type="molecule type" value="Genomic_DNA"/>
</dbReference>